<dbReference type="Proteomes" id="UP000038040">
    <property type="component" value="Unplaced"/>
</dbReference>
<dbReference type="AlphaFoldDB" id="A0A0N4U7W8"/>
<evidence type="ECO:0000313" key="5">
    <source>
        <dbReference type="Proteomes" id="UP000274756"/>
    </source>
</evidence>
<dbReference type="GO" id="GO:0015035">
    <property type="term" value="F:protein-disulfide reductase activity"/>
    <property type="evidence" value="ECO:0007669"/>
    <property type="project" value="TreeGrafter"/>
</dbReference>
<dbReference type="SUPFAM" id="SSF52833">
    <property type="entry name" value="Thioredoxin-like"/>
    <property type="match status" value="1"/>
</dbReference>
<feature type="transmembrane region" description="Helical" evidence="1">
    <location>
        <begin position="89"/>
        <end position="109"/>
    </location>
</feature>
<dbReference type="InterPro" id="IPR036249">
    <property type="entry name" value="Thioredoxin-like_sf"/>
</dbReference>
<evidence type="ECO:0000313" key="3">
    <source>
        <dbReference type="EMBL" id="VDN57290.1"/>
    </source>
</evidence>
<evidence type="ECO:0000256" key="1">
    <source>
        <dbReference type="SAM" id="Phobius"/>
    </source>
</evidence>
<dbReference type="GO" id="GO:0005737">
    <property type="term" value="C:cytoplasm"/>
    <property type="evidence" value="ECO:0007669"/>
    <property type="project" value="TreeGrafter"/>
</dbReference>
<dbReference type="PANTHER" id="PTHR45663:SF11">
    <property type="entry name" value="GEO12009P1"/>
    <property type="match status" value="1"/>
</dbReference>
<dbReference type="OrthoDB" id="20229at2759"/>
<sequence length="271" mass="32031">MLSAKQRIRLRTAILNGYHLGNMALSVLFVFSKVTPGICSFVFADETRCTLDFREYEIFIFLCFMIFYKNRKAANWLHYLANVYLFSKIANIFLFMRAEPLIGIIYAMLSHFVFFPEKPYVGPQSVTNFNSDELYKEVECNKRISWLVQFYTSWSPTCKYVTPVFADLSEKFSLPNFRFARLDVGRWPKEAERFRINTHPRSRQLPTISLFKDGKEVMRRPTIQNKRAIPFVFTEENCIIEFGLHDLYNECKSKMTKIEKAKFNNDQKKLD</sequence>
<dbReference type="Proteomes" id="UP000274756">
    <property type="component" value="Unassembled WGS sequence"/>
</dbReference>
<evidence type="ECO:0000259" key="2">
    <source>
        <dbReference type="PROSITE" id="PS51352"/>
    </source>
</evidence>
<dbReference type="EMBL" id="UYYG01001159">
    <property type="protein sequence ID" value="VDN57290.1"/>
    <property type="molecule type" value="Genomic_DNA"/>
</dbReference>
<proteinExistence type="predicted"/>
<dbReference type="InterPro" id="IPR013766">
    <property type="entry name" value="Thioredoxin_domain"/>
</dbReference>
<gene>
    <name evidence="3" type="ORF">DME_LOCUS7263</name>
</gene>
<dbReference type="Gene3D" id="3.40.30.10">
    <property type="entry name" value="Glutaredoxin"/>
    <property type="match status" value="1"/>
</dbReference>
<accession>A0A0N4U7W8</accession>
<dbReference type="Pfam" id="PF00085">
    <property type="entry name" value="Thioredoxin"/>
    <property type="match status" value="1"/>
</dbReference>
<feature type="domain" description="Thioredoxin" evidence="2">
    <location>
        <begin position="115"/>
        <end position="239"/>
    </location>
</feature>
<reference evidence="6" key="1">
    <citation type="submission" date="2017-02" db="UniProtKB">
        <authorList>
            <consortium name="WormBaseParasite"/>
        </authorList>
    </citation>
    <scope>IDENTIFICATION</scope>
</reference>
<dbReference type="PROSITE" id="PS51352">
    <property type="entry name" value="THIOREDOXIN_2"/>
    <property type="match status" value="1"/>
</dbReference>
<evidence type="ECO:0000313" key="6">
    <source>
        <dbReference type="WBParaSite" id="DME_0000310401-mRNA-1"/>
    </source>
</evidence>
<reference evidence="3 5" key="2">
    <citation type="submission" date="2018-11" db="EMBL/GenBank/DDBJ databases">
        <authorList>
            <consortium name="Pathogen Informatics"/>
        </authorList>
    </citation>
    <scope>NUCLEOTIDE SEQUENCE [LARGE SCALE GENOMIC DNA]</scope>
</reference>
<organism evidence="4 6">
    <name type="scientific">Dracunculus medinensis</name>
    <name type="common">Guinea worm</name>
    <dbReference type="NCBI Taxonomy" id="318479"/>
    <lineage>
        <taxon>Eukaryota</taxon>
        <taxon>Metazoa</taxon>
        <taxon>Ecdysozoa</taxon>
        <taxon>Nematoda</taxon>
        <taxon>Chromadorea</taxon>
        <taxon>Rhabditida</taxon>
        <taxon>Spirurina</taxon>
        <taxon>Dracunculoidea</taxon>
        <taxon>Dracunculidae</taxon>
        <taxon>Dracunculus</taxon>
    </lineage>
</organism>
<keyword evidence="1" id="KW-0472">Membrane</keyword>
<protein>
    <submittedName>
        <fullName evidence="6">Thioredoxin domain-containing protein</fullName>
    </submittedName>
</protein>
<evidence type="ECO:0000313" key="4">
    <source>
        <dbReference type="Proteomes" id="UP000038040"/>
    </source>
</evidence>
<keyword evidence="5" id="KW-1185">Reference proteome</keyword>
<name>A0A0N4U7W8_DRAME</name>
<keyword evidence="1" id="KW-1133">Transmembrane helix</keyword>
<dbReference type="STRING" id="318479.A0A0N4U7W8"/>
<dbReference type="WBParaSite" id="DME_0000310401-mRNA-1">
    <property type="protein sequence ID" value="DME_0000310401-mRNA-1"/>
    <property type="gene ID" value="DME_0000310401"/>
</dbReference>
<keyword evidence="1" id="KW-0812">Transmembrane</keyword>
<dbReference type="PANTHER" id="PTHR45663">
    <property type="entry name" value="GEO12009P1"/>
    <property type="match status" value="1"/>
</dbReference>